<dbReference type="Proteomes" id="UP000050443">
    <property type="component" value="Unassembled WGS sequence"/>
</dbReference>
<dbReference type="PATRIC" id="fig|362413.3.peg.2467"/>
<dbReference type="STRING" id="362413.RC62_2522"/>
<protein>
    <submittedName>
        <fullName evidence="1">Uncharacterized protein</fullName>
    </submittedName>
</protein>
<gene>
    <name evidence="1" type="ORF">RC62_2522</name>
</gene>
<proteinExistence type="predicted"/>
<evidence type="ECO:0000313" key="1">
    <source>
        <dbReference type="EMBL" id="KQB37356.1"/>
    </source>
</evidence>
<dbReference type="AlphaFoldDB" id="A0A0N8VLS7"/>
<organism evidence="1 2">
    <name type="scientific">Flavobacterium aquidurense</name>
    <dbReference type="NCBI Taxonomy" id="362413"/>
    <lineage>
        <taxon>Bacteria</taxon>
        <taxon>Pseudomonadati</taxon>
        <taxon>Bacteroidota</taxon>
        <taxon>Flavobacteriia</taxon>
        <taxon>Flavobacteriales</taxon>
        <taxon>Flavobacteriaceae</taxon>
        <taxon>Flavobacterium</taxon>
    </lineage>
</organism>
<dbReference type="EMBL" id="JRLF01000015">
    <property type="protein sequence ID" value="KQB37356.1"/>
    <property type="molecule type" value="Genomic_DNA"/>
</dbReference>
<comment type="caution">
    <text evidence="1">The sequence shown here is derived from an EMBL/GenBank/DDBJ whole genome shotgun (WGS) entry which is preliminary data.</text>
</comment>
<accession>A0A0N8VLS7</accession>
<reference evidence="1 2" key="1">
    <citation type="submission" date="2014-09" db="EMBL/GenBank/DDBJ databases">
        <title>Genome sequence of Flavobacterium aquidurense RC62.</title>
        <authorList>
            <person name="Kim J.F."/>
            <person name="Kwak M.-J."/>
        </authorList>
    </citation>
    <scope>NUCLEOTIDE SEQUENCE [LARGE SCALE GENOMIC DNA]</scope>
    <source>
        <strain evidence="1 2">RC62</strain>
    </source>
</reference>
<sequence>MRNFNQLIFRIKNNEKRREIHQIKIRFYPRFCEVNPFHPRSNNLNQNPKVIKN</sequence>
<name>A0A0N8VLS7_9FLAO</name>
<evidence type="ECO:0000313" key="2">
    <source>
        <dbReference type="Proteomes" id="UP000050443"/>
    </source>
</evidence>